<dbReference type="InterPro" id="IPR041700">
    <property type="entry name" value="OMP_b-brl_3"/>
</dbReference>
<dbReference type="Gene3D" id="2.60.40.1120">
    <property type="entry name" value="Carboxypeptidase-like, regulatory domain"/>
    <property type="match status" value="1"/>
</dbReference>
<dbReference type="AlphaFoldDB" id="A0AAT9GG36"/>
<evidence type="ECO:0000259" key="4">
    <source>
        <dbReference type="Pfam" id="PF14905"/>
    </source>
</evidence>
<dbReference type="InterPro" id="IPR037066">
    <property type="entry name" value="Plug_dom_sf"/>
</dbReference>
<dbReference type="Gene3D" id="2.170.130.10">
    <property type="entry name" value="TonB-dependent receptor, plug domain"/>
    <property type="match status" value="1"/>
</dbReference>
<dbReference type="InterPro" id="IPR036942">
    <property type="entry name" value="Beta-barrel_TonB_sf"/>
</dbReference>
<gene>
    <name evidence="5" type="ORF">KACHI17_04860</name>
</gene>
<dbReference type="EMBL" id="AP029612">
    <property type="protein sequence ID" value="BFG69605.1"/>
    <property type="molecule type" value="Genomic_DNA"/>
</dbReference>
<dbReference type="Pfam" id="PF13620">
    <property type="entry name" value="CarboxypepD_reg"/>
    <property type="match status" value="1"/>
</dbReference>
<dbReference type="Gene3D" id="2.40.170.20">
    <property type="entry name" value="TonB-dependent receptor, beta-barrel domain"/>
    <property type="match status" value="1"/>
</dbReference>
<evidence type="ECO:0000256" key="2">
    <source>
        <dbReference type="ARBA" id="ARBA00023136"/>
    </source>
</evidence>
<feature type="domain" description="Outer membrane protein beta-barrel" evidence="4">
    <location>
        <begin position="375"/>
        <end position="779"/>
    </location>
</feature>
<dbReference type="PANTHER" id="PTHR40980:SF4">
    <property type="entry name" value="TONB-DEPENDENT RECEPTOR-LIKE BETA-BARREL DOMAIN-CONTAINING PROTEIN"/>
    <property type="match status" value="1"/>
</dbReference>
<dbReference type="GO" id="GO:0030246">
    <property type="term" value="F:carbohydrate binding"/>
    <property type="evidence" value="ECO:0007669"/>
    <property type="project" value="InterPro"/>
</dbReference>
<dbReference type="SUPFAM" id="SSF56935">
    <property type="entry name" value="Porins"/>
    <property type="match status" value="1"/>
</dbReference>
<protein>
    <submittedName>
        <fullName evidence="5">Outer membrane beta-barrel family protein</fullName>
    </submittedName>
</protein>
<sequence length="804" mass="89303">MLLITTTANLAFAQQTGSITGTLTGNGRTIESASVTLLKQKDSSLAKAAVSDKNGVFTFENIPFGNYLISVSSVGYERFYSTPISVSANNSTVNMGAVSLKAQDNSLGEVTVTSKKPFLEMKADKMVVNVDASPSNAGNTALEVLEKSPGVSVDRDGNISLKGKQGVIVLLDGRPTYMSSEDLANMLRGMNANQLDQIEIMTNPPARFDASGNSGVINIRTKKIKTKGFNGNINTSYAQGVYPKASVGANLNYRINKLNVFGNYNYSYREAYQQFSILRNFIHPTTKLLTGTFDQRAYMPDSRNSHSGKIGMDYTFSKRTSAALTVNGFDTKMEYNNNSVSKLTDAQGNLQSTIYGGTNMKPHVTNYSSNLNVRHQFDSAGRELSFDADYIQYKDKHRQRFINSVYDANNNLTGKADSLVGYLPSGFDVYAAKLDYAQPLKNKGKFEAGAKVSFVNSDNNIRFDSIINGNRVQDLTRSNYFIYKENVYAAYVNLNTPLSTKLSMQAGLRYEYTDAKGDQVTSNIQFKNNYGQLFPTLYLSYNLNEKHMLAANFGRRIMRPQYRNLNPFVFIVDRYTYQKGNPSLQPQFSNNIELTHTYAGVLTTTLNYSHTSGVISEVIEQNEATKETFLIRKNIATRKQYGIAINFYKPVTKWLTVSVNANLFNNQFKGIVNDSLIDISVNSGNFSGALQSKLGKGWDAEINGFYNTKGVDGVMIYKGMGMFTVAVSKAVMNNKGRISLNYRDPFKLMRFSGTTKYATVDATVNNRWENSILNISFNYRFGKSFKTNKRNSGSATEEQSRIGG</sequence>
<keyword evidence="3" id="KW-0998">Cell outer membrane</keyword>
<proteinExistence type="predicted"/>
<evidence type="ECO:0000313" key="5">
    <source>
        <dbReference type="EMBL" id="BFG69605.1"/>
    </source>
</evidence>
<accession>A0AAT9GG36</accession>
<comment type="subcellular location">
    <subcellularLocation>
        <location evidence="1">Cell outer membrane</location>
    </subcellularLocation>
</comment>
<dbReference type="SUPFAM" id="SSF49452">
    <property type="entry name" value="Starch-binding domain-like"/>
    <property type="match status" value="1"/>
</dbReference>
<name>A0AAT9GG36_9BACT</name>
<evidence type="ECO:0000256" key="1">
    <source>
        <dbReference type="ARBA" id="ARBA00004442"/>
    </source>
</evidence>
<dbReference type="PANTHER" id="PTHR40980">
    <property type="entry name" value="PLUG DOMAIN-CONTAINING PROTEIN"/>
    <property type="match status" value="1"/>
</dbReference>
<keyword evidence="2" id="KW-0472">Membrane</keyword>
<evidence type="ECO:0000256" key="3">
    <source>
        <dbReference type="ARBA" id="ARBA00023237"/>
    </source>
</evidence>
<dbReference type="GO" id="GO:0009279">
    <property type="term" value="C:cell outer membrane"/>
    <property type="evidence" value="ECO:0007669"/>
    <property type="project" value="UniProtKB-SubCell"/>
</dbReference>
<dbReference type="Pfam" id="PF14905">
    <property type="entry name" value="OMP_b-brl_3"/>
    <property type="match status" value="1"/>
</dbReference>
<reference evidence="5" key="1">
    <citation type="submission" date="2024-02" db="EMBL/GenBank/DDBJ databases">
        <title>Sediminibacterium planktonica sp. nov. and Sediminibacterium longus sp. nov., isolated from surface lake and river water.</title>
        <authorList>
            <person name="Watanabe K."/>
            <person name="Takemine S."/>
            <person name="Ishii Y."/>
            <person name="Ogata Y."/>
            <person name="Shindo C."/>
            <person name="Suda W."/>
        </authorList>
    </citation>
    <scope>NUCLEOTIDE SEQUENCE</scope>
    <source>
        <strain evidence="5">KACHI17</strain>
    </source>
</reference>
<organism evidence="5">
    <name type="scientific">Sediminibacterium sp. KACHI17</name>
    <dbReference type="NCBI Taxonomy" id="1751071"/>
    <lineage>
        <taxon>Bacteria</taxon>
        <taxon>Pseudomonadati</taxon>
        <taxon>Bacteroidota</taxon>
        <taxon>Chitinophagia</taxon>
        <taxon>Chitinophagales</taxon>
        <taxon>Chitinophagaceae</taxon>
        <taxon>Sediminibacterium</taxon>
    </lineage>
</organism>
<dbReference type="InterPro" id="IPR013784">
    <property type="entry name" value="Carb-bd-like_fold"/>
</dbReference>